<evidence type="ECO:0000256" key="1">
    <source>
        <dbReference type="ARBA" id="ARBA00004120"/>
    </source>
</evidence>
<dbReference type="OrthoDB" id="202825at2759"/>
<evidence type="ECO:0000256" key="10">
    <source>
        <dbReference type="ARBA" id="ARBA00023273"/>
    </source>
</evidence>
<dbReference type="Gene3D" id="3.30.470.20">
    <property type="entry name" value="ATP-grasp fold, B domain"/>
    <property type="match status" value="1"/>
</dbReference>
<comment type="caution">
    <text evidence="11">The sequence shown here is derived from an EMBL/GenBank/DDBJ whole genome shotgun (WGS) entry which is preliminary data.</text>
</comment>
<comment type="similarity">
    <text evidence="2">Belongs to the tubulin polyglutamylase family.</text>
</comment>
<evidence type="ECO:0000256" key="8">
    <source>
        <dbReference type="ARBA" id="ARBA00023069"/>
    </source>
</evidence>
<sequence length="402" mass="46125">MQRVRFKCDSERHCYCFAAEMNGWQKTTSSSDWNFFWAGIHTVHRLFDPDSGFRFRDDQIINHFPNHSELTRKDLMTKNLAKYRRELKKDDSPFLRKGPDGYSALDFLPESFLLPADYSLFVEEYKRRPNAVWIMKPTARAQGKGIFIINRLSQVKKWATGRVTGSHAYLACRYIDNPLLVGGKKFDLRLYVAVTSYKPLRAYIYQQGFCRFCTIRYTPAASDLDNTLAHLTNVAIQKHGSEYNSGNGGKWSIENLKLFVESSYGRAKADQMFSDIQSVIIHSLKAVQPVMVSDRHCFECYGYDLLIDDTLKPWLVEVNASPSLSASTLADRLLKTQLMEDLFHLVVPPDLMDPSTRTVGVNQSPDLEKCGDFVTLIDETKPEKGEKVVRERSARGSRLIWK</sequence>
<dbReference type="GO" id="GO:0005524">
    <property type="term" value="F:ATP binding"/>
    <property type="evidence" value="ECO:0007669"/>
    <property type="project" value="UniProtKB-KW"/>
</dbReference>
<keyword evidence="8" id="KW-0969">Cilium</keyword>
<keyword evidence="12" id="KW-1185">Reference proteome</keyword>
<dbReference type="Proteomes" id="UP000717585">
    <property type="component" value="Unassembled WGS sequence"/>
</dbReference>
<gene>
    <name evidence="11" type="ORF">J8273_7733</name>
</gene>
<dbReference type="PROSITE" id="PS51221">
    <property type="entry name" value="TTL"/>
    <property type="match status" value="1"/>
</dbReference>
<dbReference type="PANTHER" id="PTHR12241">
    <property type="entry name" value="TUBULIN POLYGLUTAMYLASE"/>
    <property type="match status" value="1"/>
</dbReference>
<dbReference type="GO" id="GO:0070740">
    <property type="term" value="F:tubulin-glutamic acid ligase activity"/>
    <property type="evidence" value="ECO:0007669"/>
    <property type="project" value="TreeGrafter"/>
</dbReference>
<keyword evidence="7" id="KW-0067">ATP-binding</keyword>
<evidence type="ECO:0000256" key="4">
    <source>
        <dbReference type="ARBA" id="ARBA00022598"/>
    </source>
</evidence>
<evidence type="ECO:0000256" key="2">
    <source>
        <dbReference type="ARBA" id="ARBA00006118"/>
    </source>
</evidence>
<dbReference type="SUPFAM" id="SSF56059">
    <property type="entry name" value="Glutathione synthetase ATP-binding domain-like"/>
    <property type="match status" value="1"/>
</dbReference>
<dbReference type="GO" id="GO:0015631">
    <property type="term" value="F:tubulin binding"/>
    <property type="evidence" value="ECO:0007669"/>
    <property type="project" value="TreeGrafter"/>
</dbReference>
<evidence type="ECO:0000313" key="11">
    <source>
        <dbReference type="EMBL" id="KAG9390383.1"/>
    </source>
</evidence>
<keyword evidence="4 11" id="KW-0436">Ligase</keyword>
<keyword evidence="10" id="KW-0966">Cell projection</keyword>
<evidence type="ECO:0000256" key="5">
    <source>
        <dbReference type="ARBA" id="ARBA00022701"/>
    </source>
</evidence>
<keyword evidence="5" id="KW-0493">Microtubule</keyword>
<accession>A0A8J6DZ88</accession>
<dbReference type="GO" id="GO:0005874">
    <property type="term" value="C:microtubule"/>
    <property type="evidence" value="ECO:0007669"/>
    <property type="project" value="UniProtKB-KW"/>
</dbReference>
<dbReference type="Pfam" id="PF03133">
    <property type="entry name" value="TTL"/>
    <property type="match status" value="1"/>
</dbReference>
<organism evidence="11 12">
    <name type="scientific">Carpediemonas membranifera</name>
    <dbReference type="NCBI Taxonomy" id="201153"/>
    <lineage>
        <taxon>Eukaryota</taxon>
        <taxon>Metamonada</taxon>
        <taxon>Carpediemonas-like organisms</taxon>
        <taxon>Carpediemonas</taxon>
    </lineage>
</organism>
<evidence type="ECO:0000313" key="12">
    <source>
        <dbReference type="Proteomes" id="UP000717585"/>
    </source>
</evidence>
<dbReference type="EMBL" id="JAHDYR010000064">
    <property type="protein sequence ID" value="KAG9390383.1"/>
    <property type="molecule type" value="Genomic_DNA"/>
</dbReference>
<name>A0A8J6DZ88_9EUKA</name>
<keyword evidence="3" id="KW-0963">Cytoplasm</keyword>
<dbReference type="PANTHER" id="PTHR12241:SF31">
    <property type="entry name" value="POLYGLUTAMYLASE COMPLEX SUBUNIT TTLL1"/>
    <property type="match status" value="1"/>
</dbReference>
<dbReference type="GO" id="GO:0036064">
    <property type="term" value="C:ciliary basal body"/>
    <property type="evidence" value="ECO:0007669"/>
    <property type="project" value="TreeGrafter"/>
</dbReference>
<keyword evidence="9" id="KW-0206">Cytoskeleton</keyword>
<reference evidence="11" key="1">
    <citation type="submission" date="2021-05" db="EMBL/GenBank/DDBJ databases">
        <title>A free-living protist that lacks canonical eukaryotic 1 DNA replication and segregation systems.</title>
        <authorList>
            <person name="Salas-Leiva D.E."/>
            <person name="Tromer E.C."/>
            <person name="Curtis B.A."/>
            <person name="Jerlstrom-Hultqvist J."/>
            <person name="Kolisko M."/>
            <person name="Yi Z."/>
            <person name="Salas-Leiva J.S."/>
            <person name="Gallot-Lavallee L."/>
            <person name="Kops G.J.P.L."/>
            <person name="Archibald J.M."/>
            <person name="Simpson A.G.B."/>
            <person name="Roger A.J."/>
        </authorList>
    </citation>
    <scope>NUCLEOTIDE SEQUENCE</scope>
    <source>
        <strain evidence="11">BICM</strain>
    </source>
</reference>
<dbReference type="AlphaFoldDB" id="A0A8J6DZ88"/>
<protein>
    <submittedName>
        <fullName evidence="11">Tubulin-tyrosine ligase/Tubulin polyglutamylase</fullName>
    </submittedName>
</protein>
<proteinExistence type="inferred from homology"/>
<comment type="subcellular location">
    <subcellularLocation>
        <location evidence="1">Cytoplasm</location>
        <location evidence="1">Cytoskeleton</location>
        <location evidence="1">Cilium basal body</location>
    </subcellularLocation>
</comment>
<evidence type="ECO:0000256" key="6">
    <source>
        <dbReference type="ARBA" id="ARBA00022741"/>
    </source>
</evidence>
<keyword evidence="6" id="KW-0547">Nucleotide-binding</keyword>
<dbReference type="InterPro" id="IPR004344">
    <property type="entry name" value="TTL/TTLL_fam"/>
</dbReference>
<evidence type="ECO:0000256" key="9">
    <source>
        <dbReference type="ARBA" id="ARBA00023212"/>
    </source>
</evidence>
<dbReference type="GO" id="GO:0000226">
    <property type="term" value="P:microtubule cytoskeleton organization"/>
    <property type="evidence" value="ECO:0007669"/>
    <property type="project" value="TreeGrafter"/>
</dbReference>
<evidence type="ECO:0000256" key="3">
    <source>
        <dbReference type="ARBA" id="ARBA00022490"/>
    </source>
</evidence>
<evidence type="ECO:0000256" key="7">
    <source>
        <dbReference type="ARBA" id="ARBA00022840"/>
    </source>
</evidence>